<proteinExistence type="predicted"/>
<protein>
    <submittedName>
        <fullName evidence="1">HNH endonuclease</fullName>
    </submittedName>
</protein>
<dbReference type="EMBL" id="JAHZSS010000003">
    <property type="protein sequence ID" value="MBW8190303.1"/>
    <property type="molecule type" value="Genomic_DNA"/>
</dbReference>
<dbReference type="GO" id="GO:0004519">
    <property type="term" value="F:endonuclease activity"/>
    <property type="evidence" value="ECO:0007669"/>
    <property type="project" value="UniProtKB-KW"/>
</dbReference>
<dbReference type="InterPro" id="IPR003615">
    <property type="entry name" value="HNH_nuc"/>
</dbReference>
<gene>
    <name evidence="1" type="ORF">K0504_04570</name>
</gene>
<reference evidence="1" key="1">
    <citation type="submission" date="2021-07" db="EMBL/GenBank/DDBJ databases">
        <title>Neiella marina sp. nov., isolated from the intestinal content of sea cucumber Apostichopus japonicus.</title>
        <authorList>
            <person name="Bai X."/>
        </authorList>
    </citation>
    <scope>NUCLEOTIDE SEQUENCE</scope>
    <source>
        <strain evidence="1">126</strain>
    </source>
</reference>
<name>A0ABS7EDB1_9GAMM</name>
<evidence type="ECO:0000313" key="1">
    <source>
        <dbReference type="EMBL" id="MBW8190303.1"/>
    </source>
</evidence>
<sequence>MKLTVNFSSLKRAIDLMEPEHQGDFILKLQESSISKLDLELSTGKDVELSDIDVDSGLLSYKGRNVTLYIKANGSSAKFHIADCSTLQSMRASGRFERYVVTNDTSGEFLIGYGESERKAKLKVCQNCLRKLNYKGCNTGQPIWPIVQQFDMAEFFATYSSFFAHMPSRDAKDAEVGYTEDWAKISAHLRVEKDFTCEQCNVNLRSERFLCHVHHVNGVKSDNRHSNLEVLCADCHSKQPSHGHMALTHQDRILINDLRKAQGILEGLGQWQKLFDYADPGVQGALHACRKMKLKMPEVGYYIDDGFGDIAAKVELAWPNERVAVAVSLESAQGAENAGWKVVGVGEFIDGHQTRTQRLKA</sequence>
<dbReference type="RefSeq" id="WP_220102977.1">
    <property type="nucleotide sequence ID" value="NZ_JAHZSS010000003.1"/>
</dbReference>
<keyword evidence="1" id="KW-0378">Hydrolase</keyword>
<dbReference type="Proteomes" id="UP001166251">
    <property type="component" value="Unassembled WGS sequence"/>
</dbReference>
<keyword evidence="2" id="KW-1185">Reference proteome</keyword>
<accession>A0ABS7EDB1</accession>
<evidence type="ECO:0000313" key="2">
    <source>
        <dbReference type="Proteomes" id="UP001166251"/>
    </source>
</evidence>
<comment type="caution">
    <text evidence="1">The sequence shown here is derived from an EMBL/GenBank/DDBJ whole genome shotgun (WGS) entry which is preliminary data.</text>
</comment>
<organism evidence="1 2">
    <name type="scientific">Neiella holothuriorum</name>
    <dbReference type="NCBI Taxonomy" id="2870530"/>
    <lineage>
        <taxon>Bacteria</taxon>
        <taxon>Pseudomonadati</taxon>
        <taxon>Pseudomonadota</taxon>
        <taxon>Gammaproteobacteria</taxon>
        <taxon>Alteromonadales</taxon>
        <taxon>Echinimonadaceae</taxon>
        <taxon>Neiella</taxon>
    </lineage>
</organism>
<dbReference type="CDD" id="cd00085">
    <property type="entry name" value="HNHc"/>
    <property type="match status" value="1"/>
</dbReference>
<keyword evidence="1" id="KW-0540">Nuclease</keyword>
<keyword evidence="1" id="KW-0255">Endonuclease</keyword>